<name>A0A8X6VM81_TRICX</name>
<dbReference type="AlphaFoldDB" id="A0A8X6VM81"/>
<comment type="caution">
    <text evidence="1">The sequence shown here is derived from an EMBL/GenBank/DDBJ whole genome shotgun (WGS) entry which is preliminary data.</text>
</comment>
<sequence>MHRCPTRWVFSGTRPELATRTVTIRYLDHSATAATLWWPSDHRREFVPALLLLSCEIEPLKTIRVEGLACVKSIVIHIPRVACKEDNTCANGGTCRNNECDCEPGYEGEKIKGNKEPICDPQISKCILSSQINRGMCKDDGQLFIDRKCVDRIAKQDSRGDTSDGRSYLDLDVKVVVDL</sequence>
<dbReference type="EMBL" id="BMAU01021306">
    <property type="protein sequence ID" value="GFY11630.1"/>
    <property type="molecule type" value="Genomic_DNA"/>
</dbReference>
<protein>
    <submittedName>
        <fullName evidence="1">Uncharacterized protein</fullName>
    </submittedName>
</protein>
<evidence type="ECO:0000313" key="1">
    <source>
        <dbReference type="EMBL" id="GFY11630.1"/>
    </source>
</evidence>
<evidence type="ECO:0000313" key="2">
    <source>
        <dbReference type="Proteomes" id="UP000887159"/>
    </source>
</evidence>
<dbReference type="CDD" id="cd00054">
    <property type="entry name" value="EGF_CA"/>
    <property type="match status" value="1"/>
</dbReference>
<dbReference type="Proteomes" id="UP000887159">
    <property type="component" value="Unassembled WGS sequence"/>
</dbReference>
<organism evidence="1 2">
    <name type="scientific">Trichonephila clavipes</name>
    <name type="common">Golden silk orbweaver</name>
    <name type="synonym">Nephila clavipes</name>
    <dbReference type="NCBI Taxonomy" id="2585209"/>
    <lineage>
        <taxon>Eukaryota</taxon>
        <taxon>Metazoa</taxon>
        <taxon>Ecdysozoa</taxon>
        <taxon>Arthropoda</taxon>
        <taxon>Chelicerata</taxon>
        <taxon>Arachnida</taxon>
        <taxon>Araneae</taxon>
        <taxon>Araneomorphae</taxon>
        <taxon>Entelegynae</taxon>
        <taxon>Araneoidea</taxon>
        <taxon>Nephilidae</taxon>
        <taxon>Trichonephila</taxon>
    </lineage>
</organism>
<keyword evidence="2" id="KW-1185">Reference proteome</keyword>
<gene>
    <name evidence="1" type="ORF">TNCV_4230991</name>
</gene>
<proteinExistence type="predicted"/>
<reference evidence="1" key="1">
    <citation type="submission" date="2020-08" db="EMBL/GenBank/DDBJ databases">
        <title>Multicomponent nature underlies the extraordinary mechanical properties of spider dragline silk.</title>
        <authorList>
            <person name="Kono N."/>
            <person name="Nakamura H."/>
            <person name="Mori M."/>
            <person name="Yoshida Y."/>
            <person name="Ohtoshi R."/>
            <person name="Malay A.D."/>
            <person name="Moran D.A.P."/>
            <person name="Tomita M."/>
            <person name="Numata K."/>
            <person name="Arakawa K."/>
        </authorList>
    </citation>
    <scope>NUCLEOTIDE SEQUENCE</scope>
</reference>
<accession>A0A8X6VM81</accession>